<proteinExistence type="predicted"/>
<dbReference type="RefSeq" id="WP_274260881.1">
    <property type="nucleotide sequence ID" value="NZ_CP117884.1"/>
</dbReference>
<sequence>MLNFNDQEILSIINDALEPADARHRVTIKAEKDEHALSSDPLWASNDFVRVNNLLAYTELFADKLKQSFDTVDGLKGTDFNSRLWMQSVAPSAEHTTIVFFLATEDENRELFTVVDPLSTDGYIVASNLPTLPQITGDEDDLGYNEDELRGLSVLIREMYAAGYNFRTVDETVLQPVDGLTFTTKFDTSNAVSESEMVMEPGNLSISVELRGTVSSYHVLDEDGHDWMDLGTASMDGDTFTWASTSIPGELVGQNLTLQANVRSAANVPAMDELFVIASSNAILMKQLPGDGNYALTLPKHRDLSVSVDVDKNTVSLSYPDSETQIIELNTEYPFFGQWLQAVLPKKPAFN</sequence>
<keyword evidence="2" id="KW-1185">Reference proteome</keyword>
<evidence type="ECO:0000313" key="2">
    <source>
        <dbReference type="Proteomes" id="UP001220377"/>
    </source>
</evidence>
<dbReference type="Proteomes" id="UP001220377">
    <property type="component" value="Chromosome"/>
</dbReference>
<gene>
    <name evidence="1" type="ORF">PQ472_01900</name>
</gene>
<reference evidence="1 2" key="1">
    <citation type="submission" date="2023-02" db="EMBL/GenBank/DDBJ databases">
        <title>Genome sequence of Lacticaseibacillus sp. KACC 23028.</title>
        <authorList>
            <person name="Kim S."/>
            <person name="Heo J."/>
            <person name="Kwon S.-W."/>
        </authorList>
    </citation>
    <scope>NUCLEOTIDE SEQUENCE [LARGE SCALE GENOMIC DNA]</scope>
    <source>
        <strain evidence="1 2">KACC 23028</strain>
    </source>
</reference>
<protein>
    <submittedName>
        <fullName evidence="1">Uncharacterized protein</fullName>
    </submittedName>
</protein>
<name>A0ABY7WS72_9LACO</name>
<accession>A0ABY7WS72</accession>
<dbReference type="EMBL" id="CP117884">
    <property type="protein sequence ID" value="WDF83022.1"/>
    <property type="molecule type" value="Genomic_DNA"/>
</dbReference>
<organism evidence="1 2">
    <name type="scientific">Lacticaseibacillus pabuli</name>
    <dbReference type="NCBI Taxonomy" id="3025672"/>
    <lineage>
        <taxon>Bacteria</taxon>
        <taxon>Bacillati</taxon>
        <taxon>Bacillota</taxon>
        <taxon>Bacilli</taxon>
        <taxon>Lactobacillales</taxon>
        <taxon>Lactobacillaceae</taxon>
        <taxon>Lacticaseibacillus</taxon>
    </lineage>
</organism>
<evidence type="ECO:0000313" key="1">
    <source>
        <dbReference type="EMBL" id="WDF83022.1"/>
    </source>
</evidence>